<keyword evidence="2" id="KW-1185">Reference proteome</keyword>
<comment type="caution">
    <text evidence="1">The sequence shown here is derived from an EMBL/GenBank/DDBJ whole genome shotgun (WGS) entry which is preliminary data.</text>
</comment>
<dbReference type="Proteomes" id="UP001347796">
    <property type="component" value="Unassembled WGS sequence"/>
</dbReference>
<proteinExistence type="predicted"/>
<dbReference type="AlphaFoldDB" id="A0AAN8PJC6"/>
<accession>A0AAN8PJC6</accession>
<sequence length="163" mass="17972">MTLCEVMSQYEDSALSVNVTQSGLAGSVYECDARLESFGLLNIDDVRKIVCAMPDKSCSLDPMPTNLVKSCIDVLAPHLLSIVNSSFSTGVAVICFLLKKAGLDKEVFKNYRPVSNCSFIDKFLEKAALSRLQLYLRQIHCMAIPVCLPRGPQYRNCTPQSAK</sequence>
<dbReference type="EMBL" id="JAZGQO010000010">
    <property type="protein sequence ID" value="KAK6176278.1"/>
    <property type="molecule type" value="Genomic_DNA"/>
</dbReference>
<evidence type="ECO:0000313" key="1">
    <source>
        <dbReference type="EMBL" id="KAK6176278.1"/>
    </source>
</evidence>
<evidence type="ECO:0000313" key="2">
    <source>
        <dbReference type="Proteomes" id="UP001347796"/>
    </source>
</evidence>
<gene>
    <name evidence="1" type="ORF">SNE40_014590</name>
</gene>
<name>A0AAN8PJC6_PATCE</name>
<protein>
    <submittedName>
        <fullName evidence="1">Uncharacterized protein</fullName>
    </submittedName>
</protein>
<organism evidence="1 2">
    <name type="scientific">Patella caerulea</name>
    <name type="common">Rayed Mediterranean limpet</name>
    <dbReference type="NCBI Taxonomy" id="87958"/>
    <lineage>
        <taxon>Eukaryota</taxon>
        <taxon>Metazoa</taxon>
        <taxon>Spiralia</taxon>
        <taxon>Lophotrochozoa</taxon>
        <taxon>Mollusca</taxon>
        <taxon>Gastropoda</taxon>
        <taxon>Patellogastropoda</taxon>
        <taxon>Patelloidea</taxon>
        <taxon>Patellidae</taxon>
        <taxon>Patella</taxon>
    </lineage>
</organism>
<reference evidence="1 2" key="1">
    <citation type="submission" date="2024-01" db="EMBL/GenBank/DDBJ databases">
        <title>The genome of the rayed Mediterranean limpet Patella caerulea (Linnaeus, 1758).</title>
        <authorList>
            <person name="Anh-Thu Weber A."/>
            <person name="Halstead-Nussloch G."/>
        </authorList>
    </citation>
    <scope>NUCLEOTIDE SEQUENCE [LARGE SCALE GENOMIC DNA]</scope>
    <source>
        <strain evidence="1">AATW-2023a</strain>
        <tissue evidence="1">Whole specimen</tissue>
    </source>
</reference>